<accession>C8S411</accession>
<dbReference type="RefSeq" id="WP_008032008.1">
    <property type="nucleotide sequence ID" value="NZ_ACYY01000022.1"/>
</dbReference>
<reference evidence="1 2" key="1">
    <citation type="submission" date="2009-08" db="EMBL/GenBank/DDBJ databases">
        <title>The draft genome of Rhodobacter sp. SW2.</title>
        <authorList>
            <consortium name="US DOE Joint Genome Institute (JGI-PGF)"/>
            <person name="Lucas S."/>
            <person name="Copeland A."/>
            <person name="Lapidus A."/>
            <person name="Glavina del Rio T."/>
            <person name="Tice H."/>
            <person name="Bruce D."/>
            <person name="Goodwin L."/>
            <person name="Pitluck S."/>
            <person name="Larimer F."/>
            <person name="Land M.L."/>
            <person name="Hauser L."/>
            <person name="Emerson D."/>
        </authorList>
    </citation>
    <scope>NUCLEOTIDE SEQUENCE [LARGE SCALE GENOMIC DNA]</scope>
    <source>
        <strain evidence="1 2">SW2</strain>
    </source>
</reference>
<dbReference type="InterPro" id="IPR021880">
    <property type="entry name" value="DUF3489"/>
</dbReference>
<proteinExistence type="predicted"/>
<dbReference type="eggNOG" id="COG1595">
    <property type="taxonomic scope" value="Bacteria"/>
</dbReference>
<protein>
    <recommendedName>
        <fullName evidence="3">DUF3489 domain-containing protein</fullName>
    </recommendedName>
</protein>
<comment type="caution">
    <text evidence="1">The sequence shown here is derived from an EMBL/GenBank/DDBJ whole genome shotgun (WGS) entry which is preliminary data.</text>
</comment>
<dbReference type="Pfam" id="PF11994">
    <property type="entry name" value="DUF3489"/>
    <property type="match status" value="1"/>
</dbReference>
<keyword evidence="2" id="KW-1185">Reference proteome</keyword>
<evidence type="ECO:0000313" key="1">
    <source>
        <dbReference type="EMBL" id="EEW24273.1"/>
    </source>
</evidence>
<organism evidence="1 2">
    <name type="scientific">Rhodobacter ferrooxidans</name>
    <dbReference type="NCBI Taxonomy" id="371731"/>
    <lineage>
        <taxon>Bacteria</taxon>
        <taxon>Pseudomonadati</taxon>
        <taxon>Pseudomonadota</taxon>
        <taxon>Alphaproteobacteria</taxon>
        <taxon>Rhodobacterales</taxon>
        <taxon>Rhodobacter group</taxon>
        <taxon>Rhodobacter</taxon>
    </lineage>
</organism>
<evidence type="ECO:0000313" key="2">
    <source>
        <dbReference type="Proteomes" id="UP000010121"/>
    </source>
</evidence>
<name>C8S411_9RHOB</name>
<gene>
    <name evidence="1" type="ORF">Rsw2DRAFT_2789</name>
</gene>
<evidence type="ECO:0008006" key="3">
    <source>
        <dbReference type="Google" id="ProtNLM"/>
    </source>
</evidence>
<dbReference type="EMBL" id="ACYY01000022">
    <property type="protein sequence ID" value="EEW24273.1"/>
    <property type="molecule type" value="Genomic_DNA"/>
</dbReference>
<sequence>MSRITAFLATHDEQEETAVTKLTETQTLILAAGTQRSGNIALPLPKGLAGAAAKMAVGKMMERGWLQEVDANMHRNEPLWRETGDGHGTTLVVTAAGLLTIGITSATANSMSATRGSAKTEPVAIPPTPRAGTKQALLIEMLQRPDGATMKEIILATQWLAHSARGAISGVLKKKLGLIVTTEKIAGRGTVYRIDGPSS</sequence>
<dbReference type="Proteomes" id="UP000010121">
    <property type="component" value="Unassembled WGS sequence"/>
</dbReference>
<dbReference type="AlphaFoldDB" id="C8S411"/>
<dbReference type="STRING" id="371731.Rsw2DRAFT_2789"/>